<dbReference type="InterPro" id="IPR006143">
    <property type="entry name" value="RND_pump_MFP"/>
</dbReference>
<dbReference type="GO" id="GO:0030288">
    <property type="term" value="C:outer membrane-bounded periplasmic space"/>
    <property type="evidence" value="ECO:0007669"/>
    <property type="project" value="TreeGrafter"/>
</dbReference>
<evidence type="ECO:0000259" key="6">
    <source>
        <dbReference type="Pfam" id="PF25919"/>
    </source>
</evidence>
<dbReference type="FunFam" id="2.40.30.170:FF:000010">
    <property type="entry name" value="Efflux RND transporter periplasmic adaptor subunit"/>
    <property type="match status" value="1"/>
</dbReference>
<evidence type="ECO:0000256" key="3">
    <source>
        <dbReference type="ARBA" id="ARBA00022729"/>
    </source>
</evidence>
<dbReference type="OrthoDB" id="9806939at2"/>
<dbReference type="Gene3D" id="2.40.420.20">
    <property type="match status" value="1"/>
</dbReference>
<accession>A0A1L3ETB5</accession>
<dbReference type="RefSeq" id="WP_052767286.1">
    <property type="nucleotide sequence ID" value="NZ_CP017480.1"/>
</dbReference>
<dbReference type="GO" id="GO:0022857">
    <property type="term" value="F:transmembrane transporter activity"/>
    <property type="evidence" value="ECO:0007669"/>
    <property type="project" value="InterPro"/>
</dbReference>
<evidence type="ECO:0000313" key="9">
    <source>
        <dbReference type="EMBL" id="APG04262.1"/>
    </source>
</evidence>
<name>A0A1L3ETB5_9GAMM</name>
<comment type="similarity">
    <text evidence="1">Belongs to the membrane fusion protein (MFP) (TC 8.A.1) family.</text>
</comment>
<keyword evidence="2" id="KW-0813">Transport</keyword>
<dbReference type="NCBIfam" id="TIGR01730">
    <property type="entry name" value="RND_mfp"/>
    <property type="match status" value="1"/>
</dbReference>
<gene>
    <name evidence="9" type="ORF">BJI69_10385</name>
</gene>
<evidence type="ECO:0000256" key="1">
    <source>
        <dbReference type="ARBA" id="ARBA00009477"/>
    </source>
</evidence>
<dbReference type="SUPFAM" id="SSF111369">
    <property type="entry name" value="HlyD-like secretion proteins"/>
    <property type="match status" value="1"/>
</dbReference>
<dbReference type="PANTHER" id="PTHR30097">
    <property type="entry name" value="CATION EFFLUX SYSTEM PROTEIN CUSB"/>
    <property type="match status" value="1"/>
</dbReference>
<dbReference type="Proteomes" id="UP000182987">
    <property type="component" value="Chromosome"/>
</dbReference>
<feature type="domain" description="CzcB-like C-terminal circularly permuted SH3-like" evidence="8">
    <location>
        <begin position="330"/>
        <end position="390"/>
    </location>
</feature>
<dbReference type="InterPro" id="IPR058790">
    <property type="entry name" value="BSH_CusB"/>
</dbReference>
<keyword evidence="10" id="KW-1185">Reference proteome</keyword>
<evidence type="ECO:0000259" key="5">
    <source>
        <dbReference type="Pfam" id="PF19335"/>
    </source>
</evidence>
<dbReference type="Pfam" id="PF25975">
    <property type="entry name" value="CzcB_C"/>
    <property type="match status" value="1"/>
</dbReference>
<feature type="domain" description="CusB-like beta-barrel" evidence="7">
    <location>
        <begin position="247"/>
        <end position="322"/>
    </location>
</feature>
<evidence type="ECO:0000313" key="10">
    <source>
        <dbReference type="Proteomes" id="UP000182987"/>
    </source>
</evidence>
<dbReference type="GO" id="GO:0015679">
    <property type="term" value="P:plasma membrane copper ion transport"/>
    <property type="evidence" value="ECO:0007669"/>
    <property type="project" value="TreeGrafter"/>
</dbReference>
<dbReference type="STRING" id="1440763.BJI69_10385"/>
<feature type="domain" description="CusB-like barrel-sandwich hybrid" evidence="6">
    <location>
        <begin position="126"/>
        <end position="243"/>
    </location>
</feature>
<dbReference type="GO" id="GO:0060003">
    <property type="term" value="P:copper ion export"/>
    <property type="evidence" value="ECO:0007669"/>
    <property type="project" value="TreeGrafter"/>
</dbReference>
<keyword evidence="3" id="KW-0732">Signal</keyword>
<dbReference type="EMBL" id="CP017480">
    <property type="protein sequence ID" value="APG04262.1"/>
    <property type="molecule type" value="Genomic_DNA"/>
</dbReference>
<protein>
    <submittedName>
        <fullName evidence="9">Efflux transporter periplasmic adaptor subunit</fullName>
    </submittedName>
</protein>
<feature type="domain" description="Heavy metal binding" evidence="5">
    <location>
        <begin position="50"/>
        <end position="75"/>
    </location>
</feature>
<dbReference type="PANTHER" id="PTHR30097:SF15">
    <property type="entry name" value="CATION EFFLUX SYSTEM PROTEIN CUSB"/>
    <property type="match status" value="1"/>
</dbReference>
<dbReference type="InterPro" id="IPR058649">
    <property type="entry name" value="CzcB_C"/>
</dbReference>
<dbReference type="GO" id="GO:0016020">
    <property type="term" value="C:membrane"/>
    <property type="evidence" value="ECO:0007669"/>
    <property type="project" value="InterPro"/>
</dbReference>
<organism evidence="9 10">
    <name type="scientific">Luteibacter rhizovicinus DSM 16549</name>
    <dbReference type="NCBI Taxonomy" id="1440763"/>
    <lineage>
        <taxon>Bacteria</taxon>
        <taxon>Pseudomonadati</taxon>
        <taxon>Pseudomonadota</taxon>
        <taxon>Gammaproteobacteria</taxon>
        <taxon>Lysobacterales</taxon>
        <taxon>Rhodanobacteraceae</taxon>
        <taxon>Luteibacter</taxon>
    </lineage>
</organism>
<dbReference type="AlphaFoldDB" id="A0A1L3ETB5"/>
<dbReference type="Pfam" id="PF19335">
    <property type="entry name" value="HMBD"/>
    <property type="match status" value="1"/>
</dbReference>
<evidence type="ECO:0000259" key="8">
    <source>
        <dbReference type="Pfam" id="PF25975"/>
    </source>
</evidence>
<keyword evidence="4" id="KW-0406">Ion transport</keyword>
<dbReference type="Pfam" id="PF25919">
    <property type="entry name" value="BSH_CusB"/>
    <property type="match status" value="1"/>
</dbReference>
<dbReference type="GO" id="GO:0046914">
    <property type="term" value="F:transition metal ion binding"/>
    <property type="evidence" value="ECO:0007669"/>
    <property type="project" value="TreeGrafter"/>
</dbReference>
<dbReference type="InterPro" id="IPR058792">
    <property type="entry name" value="Beta-barrel_RND_2"/>
</dbReference>
<dbReference type="InterPro" id="IPR051909">
    <property type="entry name" value="MFP_Cation_Efflux"/>
</dbReference>
<dbReference type="FunFam" id="2.40.420.20:FF:000003">
    <property type="entry name" value="Cation efflux system protein cusB"/>
    <property type="match status" value="1"/>
</dbReference>
<reference evidence="10" key="1">
    <citation type="submission" date="2016-09" db="EMBL/GenBank/DDBJ databases">
        <authorList>
            <person name="Lysoe E."/>
        </authorList>
    </citation>
    <scope>NUCLEOTIDE SEQUENCE [LARGE SCALE GENOMIC DNA]</scope>
    <source>
        <strain evidence="10">LJ96T</strain>
    </source>
</reference>
<dbReference type="Gene3D" id="2.40.30.170">
    <property type="match status" value="1"/>
</dbReference>
<evidence type="ECO:0000256" key="2">
    <source>
        <dbReference type="ARBA" id="ARBA00022448"/>
    </source>
</evidence>
<proteinExistence type="inferred from homology"/>
<dbReference type="Pfam" id="PF25954">
    <property type="entry name" value="Beta-barrel_RND_2"/>
    <property type="match status" value="1"/>
</dbReference>
<evidence type="ECO:0000256" key="4">
    <source>
        <dbReference type="ARBA" id="ARBA00023065"/>
    </source>
</evidence>
<sequence>MNLTARFALGAVFITVIATAAYLAGRHGTTPSGLTPMQTMAKPTTKSVRYWYDPMVPEQHFDHPGLSPMGMQMVPRVDDASTPSGSIHIDASTVQNLGLRTAPVERHAMASTVEVPGNVTWDMRQVVTISARVDGIVEHLDVRATYTTVTKGSPLLALLAPQWRSALAEANALRHVQSPDAKALSDASQARLRVLGLSAADGVMSRGDGAAILLNAPVSGIVTTLDVREGQRVNAGQTLMTINGTTSVWVEAAVPQGQASAIRPGTPVTVRADAWPGRAFTGHVEALLPDIDGATRTQRARIVLSNPDNALAPGMFAHVTLTPVADAPVIAVPDEALIADGESARVIVAEQDGRFRAATVTPGRSTGGMTEIRSGLTEGQRIVVSGQFLIDSEANLSGALNRLEHHP</sequence>
<dbReference type="KEGG" id="lrz:BJI69_10385"/>
<evidence type="ECO:0000259" key="7">
    <source>
        <dbReference type="Pfam" id="PF25954"/>
    </source>
</evidence>
<dbReference type="InterPro" id="IPR045800">
    <property type="entry name" value="HMBD"/>
</dbReference>